<evidence type="ECO:0000313" key="2">
    <source>
        <dbReference type="EMBL" id="OGY51023.1"/>
    </source>
</evidence>
<dbReference type="STRING" id="1797542.A3J59_01580"/>
<protein>
    <recommendedName>
        <fullName evidence="4">HTH cro/C1-type domain-containing protein</fullName>
    </recommendedName>
</protein>
<dbReference type="PANTHER" id="PTHR34475:SF1">
    <property type="entry name" value="CYTOSKELETON PROTEIN RODZ"/>
    <property type="match status" value="1"/>
</dbReference>
<dbReference type="Gene3D" id="1.10.260.40">
    <property type="entry name" value="lambda repressor-like DNA-binding domains"/>
    <property type="match status" value="1"/>
</dbReference>
<keyword evidence="1" id="KW-0472">Membrane</keyword>
<dbReference type="PANTHER" id="PTHR34475">
    <property type="match status" value="1"/>
</dbReference>
<evidence type="ECO:0000313" key="3">
    <source>
        <dbReference type="Proteomes" id="UP000177310"/>
    </source>
</evidence>
<organism evidence="2 3">
    <name type="scientific">Candidatus Buchananbacteria bacterium RIFCSPHIGHO2_02_FULL_56_16</name>
    <dbReference type="NCBI Taxonomy" id="1797542"/>
    <lineage>
        <taxon>Bacteria</taxon>
        <taxon>Candidatus Buchananiibacteriota</taxon>
    </lineage>
</organism>
<reference evidence="2 3" key="1">
    <citation type="journal article" date="2016" name="Nat. Commun.">
        <title>Thousands of microbial genomes shed light on interconnected biogeochemical processes in an aquifer system.</title>
        <authorList>
            <person name="Anantharaman K."/>
            <person name="Brown C.T."/>
            <person name="Hug L.A."/>
            <person name="Sharon I."/>
            <person name="Castelle C.J."/>
            <person name="Probst A.J."/>
            <person name="Thomas B.C."/>
            <person name="Singh A."/>
            <person name="Wilkins M.J."/>
            <person name="Karaoz U."/>
            <person name="Brodie E.L."/>
            <person name="Williams K.H."/>
            <person name="Hubbard S.S."/>
            <person name="Banfield J.F."/>
        </authorList>
    </citation>
    <scope>NUCLEOTIDE SEQUENCE [LARGE SCALE GENOMIC DNA]</scope>
</reference>
<name>A0A1G1YFB0_9BACT</name>
<dbReference type="GO" id="GO:0003677">
    <property type="term" value="F:DNA binding"/>
    <property type="evidence" value="ECO:0007669"/>
    <property type="project" value="InterPro"/>
</dbReference>
<sequence>MLAAQRAGRSVSLRQAARETKVTTRYLQALEEGTYDQLPGAVYAKSFLKVYARYLGLEAAPLIQAYCSEQKIYHQAVSSVPRLDASKPVERVLWSKLMVTPRIIRNALIGLVVVTILGYLGLKVSAIVEPPTLVVSSPQDNLVTSDTVIEISGTAEQEAVVKINGQEVLTDAQGTFVETFVLQAGPNVIEVTAEKKHSKQAKVFRQVMVIEEG</sequence>
<gene>
    <name evidence="2" type="ORF">A3J59_01580</name>
</gene>
<evidence type="ECO:0008006" key="4">
    <source>
        <dbReference type="Google" id="ProtNLM"/>
    </source>
</evidence>
<dbReference type="EMBL" id="MHIL01000025">
    <property type="protein sequence ID" value="OGY51023.1"/>
    <property type="molecule type" value="Genomic_DNA"/>
</dbReference>
<keyword evidence="1" id="KW-0812">Transmembrane</keyword>
<accession>A0A1G1YFB0</accession>
<dbReference type="AlphaFoldDB" id="A0A1G1YFB0"/>
<dbReference type="InterPro" id="IPR013783">
    <property type="entry name" value="Ig-like_fold"/>
</dbReference>
<dbReference type="Pfam" id="PF13413">
    <property type="entry name" value="HTH_25"/>
    <property type="match status" value="1"/>
</dbReference>
<feature type="transmembrane region" description="Helical" evidence="1">
    <location>
        <begin position="103"/>
        <end position="122"/>
    </location>
</feature>
<proteinExistence type="predicted"/>
<dbReference type="InterPro" id="IPR050400">
    <property type="entry name" value="Bact_Cytoskel_RodZ"/>
</dbReference>
<dbReference type="Gene3D" id="2.60.40.10">
    <property type="entry name" value="Immunoglobulins"/>
    <property type="match status" value="1"/>
</dbReference>
<evidence type="ECO:0000256" key="1">
    <source>
        <dbReference type="SAM" id="Phobius"/>
    </source>
</evidence>
<comment type="caution">
    <text evidence="2">The sequence shown here is derived from an EMBL/GenBank/DDBJ whole genome shotgun (WGS) entry which is preliminary data.</text>
</comment>
<dbReference type="Pfam" id="PF09136">
    <property type="entry name" value="Glucodextran_B"/>
    <property type="match status" value="1"/>
</dbReference>
<dbReference type="InterPro" id="IPR010982">
    <property type="entry name" value="Lambda_DNA-bd_dom_sf"/>
</dbReference>
<keyword evidence="1" id="KW-1133">Transmembrane helix</keyword>
<dbReference type="Proteomes" id="UP000177310">
    <property type="component" value="Unassembled WGS sequence"/>
</dbReference>